<gene>
    <name evidence="3" type="primary">SPATA3</name>
</gene>
<evidence type="ECO:0000313" key="2">
    <source>
        <dbReference type="Proteomes" id="UP000515202"/>
    </source>
</evidence>
<proteinExistence type="predicted"/>
<dbReference type="KEGG" id="pvp:105306134"/>
<evidence type="ECO:0000256" key="1">
    <source>
        <dbReference type="SAM" id="MobiDB-lite"/>
    </source>
</evidence>
<dbReference type="InterPro" id="IPR026717">
    <property type="entry name" value="SPATA3"/>
</dbReference>
<dbReference type="PANTHER" id="PTHR22234:SF0">
    <property type="entry name" value="SPERMATOGENESIS-ASSOCIATED PROTEIN 3"/>
    <property type="match status" value="1"/>
</dbReference>
<dbReference type="Pfam" id="PF15662">
    <property type="entry name" value="SPATA3"/>
    <property type="match status" value="1"/>
</dbReference>
<dbReference type="PANTHER" id="PTHR22234">
    <property type="entry name" value="TESTIS SPERMATOCYTE APOPTOSIS-RELATED GENE 1 PROTEIN"/>
    <property type="match status" value="1"/>
</dbReference>
<feature type="compositionally biased region" description="Basic residues" evidence="1">
    <location>
        <begin position="1"/>
        <end position="15"/>
    </location>
</feature>
<dbReference type="CTD" id="130560"/>
<dbReference type="OrthoDB" id="9023213at2759"/>
<dbReference type="Proteomes" id="UP000515202">
    <property type="component" value="Unplaced"/>
</dbReference>
<dbReference type="GeneID" id="105306134"/>
<evidence type="ECO:0000313" key="3">
    <source>
        <dbReference type="RefSeq" id="XP_023379621.1"/>
    </source>
</evidence>
<reference evidence="3" key="1">
    <citation type="submission" date="2025-08" db="UniProtKB">
        <authorList>
            <consortium name="RefSeq"/>
        </authorList>
    </citation>
    <scope>IDENTIFICATION</scope>
    <source>
        <tissue evidence="3">Kidney</tissue>
    </source>
</reference>
<organism evidence="2 3">
    <name type="scientific">Pteropus vampyrus</name>
    <name type="common">Large flying fox</name>
    <dbReference type="NCBI Taxonomy" id="132908"/>
    <lineage>
        <taxon>Eukaryota</taxon>
        <taxon>Metazoa</taxon>
        <taxon>Chordata</taxon>
        <taxon>Craniata</taxon>
        <taxon>Vertebrata</taxon>
        <taxon>Euteleostomi</taxon>
        <taxon>Mammalia</taxon>
        <taxon>Eutheria</taxon>
        <taxon>Laurasiatheria</taxon>
        <taxon>Chiroptera</taxon>
        <taxon>Yinpterochiroptera</taxon>
        <taxon>Pteropodoidea</taxon>
        <taxon>Pteropodidae</taxon>
        <taxon>Pteropodinae</taxon>
        <taxon>Pteropus</taxon>
    </lineage>
</organism>
<feature type="compositionally biased region" description="Low complexity" evidence="1">
    <location>
        <begin position="38"/>
        <end position="69"/>
    </location>
</feature>
<feature type="region of interest" description="Disordered" evidence="1">
    <location>
        <begin position="163"/>
        <end position="192"/>
    </location>
</feature>
<name>A0A6P6BWW7_PTEVA</name>
<dbReference type="AlphaFoldDB" id="A0A6P6BWW7"/>
<accession>A0A6P6BWW7</accession>
<feature type="region of interest" description="Disordered" evidence="1">
    <location>
        <begin position="1"/>
        <end position="105"/>
    </location>
</feature>
<protein>
    <submittedName>
        <fullName evidence="3">Spermatogenesis-associated protein 3</fullName>
    </submittedName>
</protein>
<feature type="compositionally biased region" description="Low complexity" evidence="1">
    <location>
        <begin position="21"/>
        <end position="30"/>
    </location>
</feature>
<keyword evidence="2" id="KW-1185">Reference proteome</keyword>
<dbReference type="RefSeq" id="XP_023379621.1">
    <property type="nucleotide sequence ID" value="XM_023523853.1"/>
</dbReference>
<sequence length="192" mass="20140">MKKGKRKKPDARRRGSNSQHGSSESTSASPSPAPAPQQPSSAPAPQQTTSASTSQQPSSGSTSQQPESQALPGPESSQSARGLLCQKPGTKSSPGAKKTGPLTRASPHPFCSCSTCPGSSACWRRLGLCHSRIFDVLLPRAWPTMPGRGFPNLLTFYRRPARKHTGNRNARAPSSRDCSSGSGGPGSCLLHH</sequence>